<dbReference type="Proteomes" id="UP000245946">
    <property type="component" value="Unassembled WGS sequence"/>
</dbReference>
<feature type="region of interest" description="Disordered" evidence="1">
    <location>
        <begin position="343"/>
        <end position="394"/>
    </location>
</feature>
<feature type="compositionally biased region" description="Basic and acidic residues" evidence="1">
    <location>
        <begin position="365"/>
        <end position="375"/>
    </location>
</feature>
<dbReference type="GeneID" id="37270918"/>
<dbReference type="PANTHER" id="PTHR10677:SF3">
    <property type="entry name" value="FI07626P-RELATED"/>
    <property type="match status" value="1"/>
</dbReference>
<dbReference type="CDD" id="cd16106">
    <property type="entry name" value="Ubl_Dsk2p_like"/>
    <property type="match status" value="1"/>
</dbReference>
<dbReference type="RefSeq" id="XP_025595605.1">
    <property type="nucleotide sequence ID" value="XM_025743374.1"/>
</dbReference>
<dbReference type="PANTHER" id="PTHR10677">
    <property type="entry name" value="UBIQUILIN"/>
    <property type="match status" value="1"/>
</dbReference>
<dbReference type="GO" id="GO:0006511">
    <property type="term" value="P:ubiquitin-dependent protein catabolic process"/>
    <property type="evidence" value="ECO:0007669"/>
    <property type="project" value="TreeGrafter"/>
</dbReference>
<dbReference type="InterPro" id="IPR029071">
    <property type="entry name" value="Ubiquitin-like_domsf"/>
</dbReference>
<dbReference type="Pfam" id="PF00240">
    <property type="entry name" value="ubiquitin"/>
    <property type="match status" value="1"/>
</dbReference>
<dbReference type="GO" id="GO:0005829">
    <property type="term" value="C:cytosol"/>
    <property type="evidence" value="ECO:0007669"/>
    <property type="project" value="TreeGrafter"/>
</dbReference>
<sequence length="394" mass="39504">MSAAASPSDDAAPQLTVQIKGPSELRLHITIAADATVRQLKERIQQEKSDVTAESQRLIYSGKVLKDDETLAFYKLVNGHTIHMVRSASRSAPVTGNPSTGAAGQPSSTPQNAAAGVPANFGQIGAGQQFANNPLSALNRADYAGPQLTAAQNQMLAGSGMNLSDPNAMMNMMNDPEVRAQMRQVLSRPEVIDQIIASHPELANLPGAREMLRSPGFIDMLTDPAAMQRAAQMAQMMGGPGGRGAGMFGGAGGAGMFGAAGGQPQWPPAGAFGGAAQQGGEGQGAAQTGQAPPNPFAGLGGAGGAGAGGMMDPAFLRQLFGAPEGGAGAGAGGAGGAAPPNPFAAFGAGFGAGAGAGGSAPARPADSRPPEERYADQLAQMQVSSRALSPIRAR</sequence>
<accession>A0A316Z1U2</accession>
<feature type="compositionally biased region" description="Polar residues" evidence="1">
    <location>
        <begin position="88"/>
        <end position="112"/>
    </location>
</feature>
<protein>
    <recommendedName>
        <fullName evidence="2">Ubiquitin-like domain-containing protein</fullName>
    </recommendedName>
</protein>
<evidence type="ECO:0000313" key="4">
    <source>
        <dbReference type="Proteomes" id="UP000245946"/>
    </source>
</evidence>
<evidence type="ECO:0000256" key="1">
    <source>
        <dbReference type="SAM" id="MobiDB-lite"/>
    </source>
</evidence>
<organism evidence="3 4">
    <name type="scientific">Tilletiopsis washingtonensis</name>
    <dbReference type="NCBI Taxonomy" id="58919"/>
    <lineage>
        <taxon>Eukaryota</taxon>
        <taxon>Fungi</taxon>
        <taxon>Dikarya</taxon>
        <taxon>Basidiomycota</taxon>
        <taxon>Ustilaginomycotina</taxon>
        <taxon>Exobasidiomycetes</taxon>
        <taxon>Entylomatales</taxon>
        <taxon>Entylomatales incertae sedis</taxon>
        <taxon>Tilletiopsis</taxon>
    </lineage>
</organism>
<feature type="region of interest" description="Disordered" evidence="1">
    <location>
        <begin position="271"/>
        <end position="294"/>
    </location>
</feature>
<dbReference type="InterPro" id="IPR015496">
    <property type="entry name" value="Ubiquilin"/>
</dbReference>
<dbReference type="GO" id="GO:0031593">
    <property type="term" value="F:polyubiquitin modification-dependent protein binding"/>
    <property type="evidence" value="ECO:0007669"/>
    <property type="project" value="TreeGrafter"/>
</dbReference>
<name>A0A316Z1U2_9BASI</name>
<dbReference type="EMBL" id="KZ819305">
    <property type="protein sequence ID" value="PWN95326.1"/>
    <property type="molecule type" value="Genomic_DNA"/>
</dbReference>
<dbReference type="Gene3D" id="3.10.20.90">
    <property type="entry name" value="Phosphatidylinositol 3-kinase Catalytic Subunit, Chain A, domain 1"/>
    <property type="match status" value="1"/>
</dbReference>
<gene>
    <name evidence="3" type="ORF">FA09DRAFT_332234</name>
</gene>
<keyword evidence="4" id="KW-1185">Reference proteome</keyword>
<feature type="compositionally biased region" description="Gly residues" evidence="1">
    <location>
        <begin position="271"/>
        <end position="283"/>
    </location>
</feature>
<dbReference type="OrthoDB" id="267397at2759"/>
<feature type="region of interest" description="Disordered" evidence="1">
    <location>
        <begin position="88"/>
        <end position="114"/>
    </location>
</feature>
<dbReference type="SMART" id="SM00213">
    <property type="entry name" value="UBQ"/>
    <property type="match status" value="1"/>
</dbReference>
<dbReference type="STRING" id="58919.A0A316Z1U2"/>
<evidence type="ECO:0000313" key="3">
    <source>
        <dbReference type="EMBL" id="PWN95326.1"/>
    </source>
</evidence>
<evidence type="ECO:0000259" key="2">
    <source>
        <dbReference type="PROSITE" id="PS50053"/>
    </source>
</evidence>
<reference evidence="3 4" key="1">
    <citation type="journal article" date="2018" name="Mol. Biol. Evol.">
        <title>Broad Genomic Sampling Reveals a Smut Pathogenic Ancestry of the Fungal Clade Ustilaginomycotina.</title>
        <authorList>
            <person name="Kijpornyongpan T."/>
            <person name="Mondo S.J."/>
            <person name="Barry K."/>
            <person name="Sandor L."/>
            <person name="Lee J."/>
            <person name="Lipzen A."/>
            <person name="Pangilinan J."/>
            <person name="LaButti K."/>
            <person name="Hainaut M."/>
            <person name="Henrissat B."/>
            <person name="Grigoriev I.V."/>
            <person name="Spatafora J.W."/>
            <person name="Aime M.C."/>
        </authorList>
    </citation>
    <scope>NUCLEOTIDE SEQUENCE [LARGE SCALE GENOMIC DNA]</scope>
    <source>
        <strain evidence="3 4">MCA 4186</strain>
    </source>
</reference>
<dbReference type="PROSITE" id="PS50053">
    <property type="entry name" value="UBIQUITIN_2"/>
    <property type="match status" value="1"/>
</dbReference>
<feature type="compositionally biased region" description="Gly residues" evidence="1">
    <location>
        <begin position="348"/>
        <end position="358"/>
    </location>
</feature>
<dbReference type="InterPro" id="IPR000626">
    <property type="entry name" value="Ubiquitin-like_dom"/>
</dbReference>
<feature type="domain" description="Ubiquitin-like" evidence="2">
    <location>
        <begin position="15"/>
        <end position="91"/>
    </location>
</feature>
<dbReference type="SUPFAM" id="SSF54236">
    <property type="entry name" value="Ubiquitin-like"/>
    <property type="match status" value="1"/>
</dbReference>
<proteinExistence type="predicted"/>
<dbReference type="AlphaFoldDB" id="A0A316Z1U2"/>